<dbReference type="InterPro" id="IPR051906">
    <property type="entry name" value="TolC-like"/>
</dbReference>
<evidence type="ECO:0000313" key="9">
    <source>
        <dbReference type="EMBL" id="GGE25972.1"/>
    </source>
</evidence>
<keyword evidence="4" id="KW-1134">Transmembrane beta strand</keyword>
<comment type="similarity">
    <text evidence="2">Belongs to the outer membrane factor (OMF) (TC 1.B.17) family.</text>
</comment>
<dbReference type="PANTHER" id="PTHR30026:SF20">
    <property type="entry name" value="OUTER MEMBRANE PROTEIN TOLC"/>
    <property type="match status" value="1"/>
</dbReference>
<keyword evidence="3" id="KW-0813">Transport</keyword>
<dbReference type="InterPro" id="IPR003423">
    <property type="entry name" value="OMP_efflux"/>
</dbReference>
<evidence type="ECO:0000313" key="10">
    <source>
        <dbReference type="Proteomes" id="UP000599179"/>
    </source>
</evidence>
<organism evidence="9 10">
    <name type="scientific">Psychroflexus planctonicus</name>
    <dbReference type="NCBI Taxonomy" id="1526575"/>
    <lineage>
        <taxon>Bacteria</taxon>
        <taxon>Pseudomonadati</taxon>
        <taxon>Bacteroidota</taxon>
        <taxon>Flavobacteriia</taxon>
        <taxon>Flavobacteriales</taxon>
        <taxon>Flavobacteriaceae</taxon>
        <taxon>Psychroflexus</taxon>
    </lineage>
</organism>
<feature type="signal peptide" evidence="8">
    <location>
        <begin position="1"/>
        <end position="22"/>
    </location>
</feature>
<evidence type="ECO:0000256" key="2">
    <source>
        <dbReference type="ARBA" id="ARBA00007613"/>
    </source>
</evidence>
<reference evidence="10" key="1">
    <citation type="journal article" date="2019" name="Int. J. Syst. Evol. Microbiol.">
        <title>The Global Catalogue of Microorganisms (GCM) 10K type strain sequencing project: providing services to taxonomists for standard genome sequencing and annotation.</title>
        <authorList>
            <consortium name="The Broad Institute Genomics Platform"/>
            <consortium name="The Broad Institute Genome Sequencing Center for Infectious Disease"/>
            <person name="Wu L."/>
            <person name="Ma J."/>
        </authorList>
    </citation>
    <scope>NUCLEOTIDE SEQUENCE [LARGE SCALE GENOMIC DNA]</scope>
    <source>
        <strain evidence="10">CGMCC 1.12931</strain>
    </source>
</reference>
<evidence type="ECO:0000256" key="8">
    <source>
        <dbReference type="SAM" id="SignalP"/>
    </source>
</evidence>
<evidence type="ECO:0000256" key="4">
    <source>
        <dbReference type="ARBA" id="ARBA00022452"/>
    </source>
</evidence>
<dbReference type="PANTHER" id="PTHR30026">
    <property type="entry name" value="OUTER MEMBRANE PROTEIN TOLC"/>
    <property type="match status" value="1"/>
</dbReference>
<evidence type="ECO:0000256" key="5">
    <source>
        <dbReference type="ARBA" id="ARBA00022692"/>
    </source>
</evidence>
<comment type="caution">
    <text evidence="9">The sequence shown here is derived from an EMBL/GenBank/DDBJ whole genome shotgun (WGS) entry which is preliminary data.</text>
</comment>
<evidence type="ECO:0000256" key="1">
    <source>
        <dbReference type="ARBA" id="ARBA00004442"/>
    </source>
</evidence>
<proteinExistence type="inferred from homology"/>
<keyword evidence="5" id="KW-0812">Transmembrane</keyword>
<keyword evidence="7" id="KW-0998">Cell outer membrane</keyword>
<gene>
    <name evidence="9" type="ORF">GCM10010832_03380</name>
</gene>
<accession>A0ABQ1SFC0</accession>
<dbReference type="Pfam" id="PF02321">
    <property type="entry name" value="OEP"/>
    <property type="match status" value="2"/>
</dbReference>
<keyword evidence="10" id="KW-1185">Reference proteome</keyword>
<dbReference type="EMBL" id="BMGM01000001">
    <property type="protein sequence ID" value="GGE25972.1"/>
    <property type="molecule type" value="Genomic_DNA"/>
</dbReference>
<keyword evidence="6" id="KW-0472">Membrane</keyword>
<name>A0ABQ1SFC0_9FLAO</name>
<evidence type="ECO:0000256" key="3">
    <source>
        <dbReference type="ARBA" id="ARBA00022448"/>
    </source>
</evidence>
<dbReference type="SUPFAM" id="SSF56954">
    <property type="entry name" value="Outer membrane efflux proteins (OEP)"/>
    <property type="match status" value="1"/>
</dbReference>
<comment type="subcellular location">
    <subcellularLocation>
        <location evidence="1">Cell outer membrane</location>
    </subcellularLocation>
</comment>
<dbReference type="Proteomes" id="UP000599179">
    <property type="component" value="Unassembled WGS sequence"/>
</dbReference>
<evidence type="ECO:0000256" key="6">
    <source>
        <dbReference type="ARBA" id="ARBA00023136"/>
    </source>
</evidence>
<sequence>MKIIYSLILVVFVFCTSTTSFAQEQPTEWTLEACIKHALENNITVKQTQLDLENAEIDIKDAVGNYLPSLNVGANNQWVSGLTQNVTTGVLEQQVNRNFSANATSTVSIFNGLSNLRQFERAKINRLASTYNLNQIKDDISLAVANSYLQVLVSKQSLAILEEQNKVTQEQLQQTQSLVDAGTLPEGEILQIRAQNADEVRQIAVAENDVQVSLIGLAQNLLIKDYENFDIADEEYDIPITEILEKNPDEIIEKAKQERYEVLLAEQDVELAKKDLQLAKSQYYPTLNAFFNYNTRESDRERVISGGLDPDNPTQQIGVVENTGQAVVSPNFLLETVSADPFFDQLRNNDGYAFGLQLNIPVFNGFSVRNQVARNKINVERSEYQLEQIELNLESNVYQAYLDARGAAKAYDAALSAVESQQTAFDYAKERFNVGVSNGFEFTQSKFRLTNAENQLIQAKYNFIFQIKVLELFFGIRPIEY</sequence>
<dbReference type="Gene3D" id="1.20.1600.10">
    <property type="entry name" value="Outer membrane efflux proteins (OEP)"/>
    <property type="match status" value="1"/>
</dbReference>
<protein>
    <submittedName>
        <fullName evidence="9">Transporter</fullName>
    </submittedName>
</protein>
<dbReference type="RefSeq" id="WP_188457341.1">
    <property type="nucleotide sequence ID" value="NZ_BMGM01000001.1"/>
</dbReference>
<keyword evidence="8" id="KW-0732">Signal</keyword>
<evidence type="ECO:0000256" key="7">
    <source>
        <dbReference type="ARBA" id="ARBA00023237"/>
    </source>
</evidence>
<feature type="chain" id="PRO_5046572101" evidence="8">
    <location>
        <begin position="23"/>
        <end position="481"/>
    </location>
</feature>